<protein>
    <submittedName>
        <fullName evidence="9">Sugar ABC transporter permease</fullName>
    </submittedName>
</protein>
<dbReference type="InterPro" id="IPR050809">
    <property type="entry name" value="UgpAE/MalFG_permease"/>
</dbReference>
<name>A0ABR8PT97_9CLOT</name>
<evidence type="ECO:0000313" key="10">
    <source>
        <dbReference type="Proteomes" id="UP000627781"/>
    </source>
</evidence>
<dbReference type="PANTHER" id="PTHR43227:SF11">
    <property type="entry name" value="BLL4140 PROTEIN"/>
    <property type="match status" value="1"/>
</dbReference>
<keyword evidence="6 7" id="KW-0472">Membrane</keyword>
<comment type="caution">
    <text evidence="9">The sequence shown here is derived from an EMBL/GenBank/DDBJ whole genome shotgun (WGS) entry which is preliminary data.</text>
</comment>
<comment type="subcellular location">
    <subcellularLocation>
        <location evidence="1 7">Cell membrane</location>
        <topology evidence="1 7">Multi-pass membrane protein</topology>
    </subcellularLocation>
</comment>
<dbReference type="Proteomes" id="UP000627781">
    <property type="component" value="Unassembled WGS sequence"/>
</dbReference>
<feature type="transmembrane region" description="Helical" evidence="7">
    <location>
        <begin position="7"/>
        <end position="28"/>
    </location>
</feature>
<evidence type="ECO:0000256" key="7">
    <source>
        <dbReference type="RuleBase" id="RU363032"/>
    </source>
</evidence>
<reference evidence="9 10" key="1">
    <citation type="submission" date="2020-08" db="EMBL/GenBank/DDBJ databases">
        <title>A Genomic Blueprint of the Chicken Gut Microbiome.</title>
        <authorList>
            <person name="Gilroy R."/>
            <person name="Ravi A."/>
            <person name="Getino M."/>
            <person name="Pursley I."/>
            <person name="Horton D.L."/>
            <person name="Alikhan N.-F."/>
            <person name="Baker D."/>
            <person name="Gharbi K."/>
            <person name="Hall N."/>
            <person name="Watson M."/>
            <person name="Adriaenssens E.M."/>
            <person name="Foster-Nyarko E."/>
            <person name="Jarju S."/>
            <person name="Secka A."/>
            <person name="Antonio M."/>
            <person name="Oren A."/>
            <person name="Chaudhuri R."/>
            <person name="La Ragione R.M."/>
            <person name="Hildebrand F."/>
            <person name="Pallen M.J."/>
        </authorList>
    </citation>
    <scope>NUCLEOTIDE SEQUENCE [LARGE SCALE GENOMIC DNA]</scope>
    <source>
        <strain evidence="9 10">Sa3CVN1</strain>
    </source>
</reference>
<evidence type="ECO:0000256" key="1">
    <source>
        <dbReference type="ARBA" id="ARBA00004651"/>
    </source>
</evidence>
<evidence type="ECO:0000256" key="2">
    <source>
        <dbReference type="ARBA" id="ARBA00022448"/>
    </source>
</evidence>
<feature type="transmembrane region" description="Helical" evidence="7">
    <location>
        <begin position="102"/>
        <end position="128"/>
    </location>
</feature>
<feature type="transmembrane region" description="Helical" evidence="7">
    <location>
        <begin position="263"/>
        <end position="280"/>
    </location>
</feature>
<dbReference type="PROSITE" id="PS50928">
    <property type="entry name" value="ABC_TM1"/>
    <property type="match status" value="1"/>
</dbReference>
<organism evidence="9 10">
    <name type="scientific">Clostridium cibarium</name>
    <dbReference type="NCBI Taxonomy" id="2762247"/>
    <lineage>
        <taxon>Bacteria</taxon>
        <taxon>Bacillati</taxon>
        <taxon>Bacillota</taxon>
        <taxon>Clostridia</taxon>
        <taxon>Eubacteriales</taxon>
        <taxon>Clostridiaceae</taxon>
        <taxon>Clostridium</taxon>
    </lineage>
</organism>
<gene>
    <name evidence="9" type="ORF">H9661_08550</name>
</gene>
<evidence type="ECO:0000256" key="4">
    <source>
        <dbReference type="ARBA" id="ARBA00022692"/>
    </source>
</evidence>
<dbReference type="InterPro" id="IPR000515">
    <property type="entry name" value="MetI-like"/>
</dbReference>
<feature type="transmembrane region" description="Helical" evidence="7">
    <location>
        <begin position="65"/>
        <end position="90"/>
    </location>
</feature>
<evidence type="ECO:0000256" key="5">
    <source>
        <dbReference type="ARBA" id="ARBA00022989"/>
    </source>
</evidence>
<evidence type="ECO:0000259" key="8">
    <source>
        <dbReference type="PROSITE" id="PS50928"/>
    </source>
</evidence>
<feature type="domain" description="ABC transmembrane type-1" evidence="8">
    <location>
        <begin position="65"/>
        <end position="276"/>
    </location>
</feature>
<feature type="transmembrane region" description="Helical" evidence="7">
    <location>
        <begin position="148"/>
        <end position="171"/>
    </location>
</feature>
<dbReference type="Pfam" id="PF00528">
    <property type="entry name" value="BPD_transp_1"/>
    <property type="match status" value="1"/>
</dbReference>
<keyword evidence="4 7" id="KW-0812">Transmembrane</keyword>
<dbReference type="Gene3D" id="1.10.3720.10">
    <property type="entry name" value="MetI-like"/>
    <property type="match status" value="1"/>
</dbReference>
<dbReference type="PANTHER" id="PTHR43227">
    <property type="entry name" value="BLL4140 PROTEIN"/>
    <property type="match status" value="1"/>
</dbReference>
<dbReference type="EMBL" id="JACSRA010000011">
    <property type="protein sequence ID" value="MBD7911403.1"/>
    <property type="molecule type" value="Genomic_DNA"/>
</dbReference>
<accession>A0ABR8PT97</accession>
<evidence type="ECO:0000256" key="3">
    <source>
        <dbReference type="ARBA" id="ARBA00022475"/>
    </source>
</evidence>
<dbReference type="CDD" id="cd06261">
    <property type="entry name" value="TM_PBP2"/>
    <property type="match status" value="1"/>
</dbReference>
<keyword evidence="3" id="KW-1003">Cell membrane</keyword>
<comment type="similarity">
    <text evidence="7">Belongs to the binding-protein-dependent transport system permease family.</text>
</comment>
<keyword evidence="10" id="KW-1185">Reference proteome</keyword>
<dbReference type="InterPro" id="IPR035906">
    <property type="entry name" value="MetI-like_sf"/>
</dbReference>
<feature type="transmembrane region" description="Helical" evidence="7">
    <location>
        <begin position="201"/>
        <end position="223"/>
    </location>
</feature>
<evidence type="ECO:0000256" key="6">
    <source>
        <dbReference type="ARBA" id="ARBA00023136"/>
    </source>
</evidence>
<proteinExistence type="inferred from homology"/>
<keyword evidence="2 7" id="KW-0813">Transport</keyword>
<sequence>MKNRNRFYLCITVAMIIVFILFHTIPLINGVIYSFTNFRGFGDFHFIALRNYKYLFTDSRVVNSYMFTFKFAIVATIIVNVLSLVFATALNSKIKFKTTLRGLYFLPNILGGLIVGYIFNYIFSFIIPSLGQVINSDVFSKSMLGNTSLAWIAVVIVASWQAIAFNTIIYISGLKTIPDDVYEASSIDGASKWQQFKSITFPLIAPFFTINIVLCMKNFLMIFDQIMSLTGGGPAQSTESISMLIYNAGFGGNQFGYQSANSVMYFIVIVAISIFQVKILEKREVQL</sequence>
<dbReference type="RefSeq" id="WP_191768254.1">
    <property type="nucleotide sequence ID" value="NZ_JACSRA010000011.1"/>
</dbReference>
<dbReference type="SUPFAM" id="SSF161098">
    <property type="entry name" value="MetI-like"/>
    <property type="match status" value="1"/>
</dbReference>
<evidence type="ECO:0000313" key="9">
    <source>
        <dbReference type="EMBL" id="MBD7911403.1"/>
    </source>
</evidence>
<keyword evidence="5 7" id="KW-1133">Transmembrane helix</keyword>